<evidence type="ECO:0000313" key="1">
    <source>
        <dbReference type="EMBL" id="RQK73897.1"/>
    </source>
</evidence>
<evidence type="ECO:0000313" key="2">
    <source>
        <dbReference type="Proteomes" id="UP000283666"/>
    </source>
</evidence>
<dbReference type="EMBL" id="NWZY01000115">
    <property type="protein sequence ID" value="RQK73897.1"/>
    <property type="molecule type" value="Genomic_DNA"/>
</dbReference>
<sequence>RKQPKSCVWVSDVGEGLFCKGLNSCYCKDLMPCFASRLSSSPAISVVKPRHNTDLCTMEGLQFIAFENLSALRRPKVVIYKTGAQSFTAHSRFALPNTSLSVLNV</sequence>
<reference evidence="1 2" key="1">
    <citation type="submission" date="2017-09" db="EMBL/GenBank/DDBJ databases">
        <title>Phenotypic and genotypic characterization of Colombian isolates of Neisseria meningitidis recovered from invasive disease.</title>
        <authorList>
            <person name="Duarte C."/>
            <person name="Gabastou J.M."/>
            <person name="Moreno J."/>
        </authorList>
    </citation>
    <scope>NUCLEOTIDE SEQUENCE [LARGE SCALE GENOMIC DNA]</scope>
    <source>
        <strain evidence="1 2">INS-Nm1012</strain>
    </source>
</reference>
<gene>
    <name evidence="1" type="ORF">COH52_13875</name>
</gene>
<proteinExistence type="predicted"/>
<name>A0A425AZ85_NEIME</name>
<organism evidence="1 2">
    <name type="scientific">Neisseria meningitidis</name>
    <dbReference type="NCBI Taxonomy" id="487"/>
    <lineage>
        <taxon>Bacteria</taxon>
        <taxon>Pseudomonadati</taxon>
        <taxon>Pseudomonadota</taxon>
        <taxon>Betaproteobacteria</taxon>
        <taxon>Neisseriales</taxon>
        <taxon>Neisseriaceae</taxon>
        <taxon>Neisseria</taxon>
    </lineage>
</organism>
<feature type="non-terminal residue" evidence="1">
    <location>
        <position position="1"/>
    </location>
</feature>
<comment type="caution">
    <text evidence="1">The sequence shown here is derived from an EMBL/GenBank/DDBJ whole genome shotgun (WGS) entry which is preliminary data.</text>
</comment>
<protein>
    <submittedName>
        <fullName evidence="1">Uncharacterized protein</fullName>
    </submittedName>
</protein>
<dbReference type="AlphaFoldDB" id="A0A425AZ85"/>
<accession>A0A425AZ85</accession>
<dbReference type="Proteomes" id="UP000283666">
    <property type="component" value="Unassembled WGS sequence"/>
</dbReference>